<comment type="cofactor">
    <cofactor evidence="1">
        <name>a divalent metal cation</name>
        <dbReference type="ChEBI" id="CHEBI:60240"/>
    </cofactor>
</comment>
<evidence type="ECO:0000313" key="12">
    <source>
        <dbReference type="Proteomes" id="UP001318860"/>
    </source>
</evidence>
<evidence type="ECO:0000256" key="2">
    <source>
        <dbReference type="ARBA" id="ARBA00004123"/>
    </source>
</evidence>
<dbReference type="PANTHER" id="PTHR22930:SF293">
    <property type="entry name" value="PROTEIN ALP1-LIKE"/>
    <property type="match status" value="1"/>
</dbReference>
<evidence type="ECO:0000256" key="1">
    <source>
        <dbReference type="ARBA" id="ARBA00001968"/>
    </source>
</evidence>
<evidence type="ECO:0000256" key="3">
    <source>
        <dbReference type="ARBA" id="ARBA00006958"/>
    </source>
</evidence>
<keyword evidence="6" id="KW-0378">Hydrolase</keyword>
<evidence type="ECO:0000256" key="8">
    <source>
        <dbReference type="SAM" id="Phobius"/>
    </source>
</evidence>
<feature type="domain" description="DUF8040" evidence="10">
    <location>
        <begin position="62"/>
        <end position="149"/>
    </location>
</feature>
<accession>A0ABR0XIC1</accession>
<organism evidence="11 12">
    <name type="scientific">Rehmannia glutinosa</name>
    <name type="common">Chinese foxglove</name>
    <dbReference type="NCBI Taxonomy" id="99300"/>
    <lineage>
        <taxon>Eukaryota</taxon>
        <taxon>Viridiplantae</taxon>
        <taxon>Streptophyta</taxon>
        <taxon>Embryophyta</taxon>
        <taxon>Tracheophyta</taxon>
        <taxon>Spermatophyta</taxon>
        <taxon>Magnoliopsida</taxon>
        <taxon>eudicotyledons</taxon>
        <taxon>Gunneridae</taxon>
        <taxon>Pentapetalae</taxon>
        <taxon>asterids</taxon>
        <taxon>lamiids</taxon>
        <taxon>Lamiales</taxon>
        <taxon>Orobanchaceae</taxon>
        <taxon>Rehmannieae</taxon>
        <taxon>Rehmannia</taxon>
    </lineage>
</organism>
<protein>
    <recommendedName>
        <fullName evidence="13">DDE Tnp4 domain-containing protein</fullName>
    </recommendedName>
</protein>
<evidence type="ECO:0008006" key="13">
    <source>
        <dbReference type="Google" id="ProtNLM"/>
    </source>
</evidence>
<evidence type="ECO:0000259" key="9">
    <source>
        <dbReference type="Pfam" id="PF13359"/>
    </source>
</evidence>
<dbReference type="Pfam" id="PF13359">
    <property type="entry name" value="DDE_Tnp_4"/>
    <property type="match status" value="1"/>
</dbReference>
<evidence type="ECO:0000313" key="11">
    <source>
        <dbReference type="EMBL" id="KAK6158944.1"/>
    </source>
</evidence>
<keyword evidence="8" id="KW-0812">Transmembrane</keyword>
<sequence>MDEEEIQVIVIVEEIMMSIKIFLLVCYFYLRHIRSRRNRRIQRRARARYSMIARNPAQIDHMHALIHDTDPNFIQQLRMDRNTFARLCFLLENIGGLQRTRHVQISEQVAIFLSVLSRHKKNMVVKFDFKRSGYTISTHFNTVLKAVMKLHPILLSTPQPVGDDCMDDRWKWFKGCLGSLDGTYIVVRVPINKKAWYKNRKGDVYVNVLVVCDQNMQYVYVLSGWEGSAADSRVLRDVVSSPNGLRVPNGNCYLCDCGYRNGPGFLTPYRGVRYHLDEFGTGTSVPQNYRELFNLRHAKARNIIERSFGLLQQRWGIIRSRQFYPIKMQNRIIMVCCLLQNFIRSTIAVDPLEDEVPEYVVGQSHDQPDNDFVDVVESSQICTAWRDNLAQSMYN</sequence>
<reference evidence="11 12" key="1">
    <citation type="journal article" date="2021" name="Comput. Struct. Biotechnol. J.">
        <title>De novo genome assembly of the potent medicinal plant Rehmannia glutinosa using nanopore technology.</title>
        <authorList>
            <person name="Ma L."/>
            <person name="Dong C."/>
            <person name="Song C."/>
            <person name="Wang X."/>
            <person name="Zheng X."/>
            <person name="Niu Y."/>
            <person name="Chen S."/>
            <person name="Feng W."/>
        </authorList>
    </citation>
    <scope>NUCLEOTIDE SEQUENCE [LARGE SCALE GENOMIC DNA]</scope>
    <source>
        <strain evidence="11">DH-2019</strain>
    </source>
</reference>
<comment type="similarity">
    <text evidence="3">Belongs to the HARBI1 family.</text>
</comment>
<dbReference type="EMBL" id="JABTTQ020000004">
    <property type="protein sequence ID" value="KAK6158944.1"/>
    <property type="molecule type" value="Genomic_DNA"/>
</dbReference>
<feature type="domain" description="DDE Tnp4" evidence="9">
    <location>
        <begin position="180"/>
        <end position="341"/>
    </location>
</feature>
<evidence type="ECO:0000256" key="4">
    <source>
        <dbReference type="ARBA" id="ARBA00022722"/>
    </source>
</evidence>
<name>A0ABR0XIC1_REHGL</name>
<keyword evidence="7" id="KW-0539">Nucleus</keyword>
<evidence type="ECO:0000256" key="6">
    <source>
        <dbReference type="ARBA" id="ARBA00022801"/>
    </source>
</evidence>
<keyword evidence="5" id="KW-0479">Metal-binding</keyword>
<proteinExistence type="inferred from homology"/>
<dbReference type="PANTHER" id="PTHR22930">
    <property type="match status" value="1"/>
</dbReference>
<dbReference type="InterPro" id="IPR058353">
    <property type="entry name" value="DUF8040"/>
</dbReference>
<dbReference type="Pfam" id="PF26138">
    <property type="entry name" value="DUF8040"/>
    <property type="match status" value="1"/>
</dbReference>
<keyword evidence="8" id="KW-1133">Transmembrane helix</keyword>
<evidence type="ECO:0000259" key="10">
    <source>
        <dbReference type="Pfam" id="PF26138"/>
    </source>
</evidence>
<dbReference type="InterPro" id="IPR045249">
    <property type="entry name" value="HARBI1-like"/>
</dbReference>
<feature type="transmembrane region" description="Helical" evidence="8">
    <location>
        <begin position="6"/>
        <end position="30"/>
    </location>
</feature>
<evidence type="ECO:0000256" key="7">
    <source>
        <dbReference type="ARBA" id="ARBA00023242"/>
    </source>
</evidence>
<comment type="subcellular location">
    <subcellularLocation>
        <location evidence="2">Nucleus</location>
    </subcellularLocation>
</comment>
<dbReference type="InterPro" id="IPR027806">
    <property type="entry name" value="HARBI1_dom"/>
</dbReference>
<keyword evidence="4" id="KW-0540">Nuclease</keyword>
<gene>
    <name evidence="11" type="ORF">DH2020_006258</name>
</gene>
<dbReference type="Proteomes" id="UP001318860">
    <property type="component" value="Unassembled WGS sequence"/>
</dbReference>
<comment type="caution">
    <text evidence="11">The sequence shown here is derived from an EMBL/GenBank/DDBJ whole genome shotgun (WGS) entry which is preliminary data.</text>
</comment>
<keyword evidence="8" id="KW-0472">Membrane</keyword>
<keyword evidence="12" id="KW-1185">Reference proteome</keyword>
<evidence type="ECO:0000256" key="5">
    <source>
        <dbReference type="ARBA" id="ARBA00022723"/>
    </source>
</evidence>